<dbReference type="AlphaFoldDB" id="L7U187"/>
<accession>L7U187</accession>
<evidence type="ECO:0000313" key="4">
    <source>
        <dbReference type="Proteomes" id="UP000011131"/>
    </source>
</evidence>
<feature type="region of interest" description="Disordered" evidence="2">
    <location>
        <begin position="162"/>
        <end position="202"/>
    </location>
</feature>
<evidence type="ECO:0000256" key="2">
    <source>
        <dbReference type="SAM" id="MobiDB-lite"/>
    </source>
</evidence>
<dbReference type="KEGG" id="msd:MYSTI_00583"/>
<protein>
    <submittedName>
        <fullName evidence="3">Uncharacterized protein</fullName>
    </submittedName>
</protein>
<keyword evidence="4" id="KW-1185">Reference proteome</keyword>
<dbReference type="EMBL" id="CP004025">
    <property type="protein sequence ID" value="AGC41933.1"/>
    <property type="molecule type" value="Genomic_DNA"/>
</dbReference>
<feature type="compositionally biased region" description="Basic and acidic residues" evidence="2">
    <location>
        <begin position="162"/>
        <end position="175"/>
    </location>
</feature>
<sequence>MDDSPAAPRGASRPGQAHRDAFPGGAEPLSYSVPERVPDSAATSPDLQDERLRRLETALTEGRAREDAAVEAWVRKTGRLPPRKVRRQWEKQWRKEAQRSVRAAQKAQREASSWDPARAAVFGVMGLVFTAMAMSDRRIWWMLFIALGFFLTAAKHAKRPALEEKQGLPESEGAKDVQVAPPRAQPEPAAQPRPREEEDPRTAKVDALCTRLLTELRQGPSVLREVVHAPERTVEALRKGCHALVRRERELRALVTPEEARRLESERETLSARVEAEKDAVVRERLKGALTALDSQRAQRAELATAADRLEAEHMRLYYTLEGLYAQVLRVRSADAAGEDIAGLGLRQSVEQLGAEVEAVTEALEEAHRPHDGRVRTR</sequence>
<evidence type="ECO:0000313" key="3">
    <source>
        <dbReference type="EMBL" id="AGC41933.1"/>
    </source>
</evidence>
<dbReference type="eggNOG" id="COG1044">
    <property type="taxonomic scope" value="Bacteria"/>
</dbReference>
<dbReference type="STRING" id="1278073.MYSTI_00583"/>
<dbReference type="Proteomes" id="UP000011131">
    <property type="component" value="Chromosome"/>
</dbReference>
<organism evidence="3 4">
    <name type="scientific">Myxococcus stipitatus (strain DSM 14675 / JCM 12634 / Mx s8)</name>
    <dbReference type="NCBI Taxonomy" id="1278073"/>
    <lineage>
        <taxon>Bacteria</taxon>
        <taxon>Pseudomonadati</taxon>
        <taxon>Myxococcota</taxon>
        <taxon>Myxococcia</taxon>
        <taxon>Myxococcales</taxon>
        <taxon>Cystobacterineae</taxon>
        <taxon>Myxococcaceae</taxon>
        <taxon>Myxococcus</taxon>
    </lineage>
</organism>
<dbReference type="HOGENOM" id="CLU_825908_0_0_7"/>
<reference evidence="3 4" key="1">
    <citation type="journal article" date="2013" name="Genome Announc.">
        <title>Complete genome sequence of Myxococcus stipitatus strain DSM 14675, a fruiting myxobacterium.</title>
        <authorList>
            <person name="Huntley S."/>
            <person name="Kneip S."/>
            <person name="Treuner-Lange A."/>
            <person name="Sogaard-Andersen L."/>
        </authorList>
    </citation>
    <scope>NUCLEOTIDE SEQUENCE [LARGE SCALE GENOMIC DNA]</scope>
    <source>
        <strain evidence="4">DSM 14675 / JCM 12634 / Mx s8</strain>
    </source>
</reference>
<keyword evidence="1" id="KW-0175">Coiled coil</keyword>
<name>L7U187_MYXSD</name>
<feature type="coiled-coil region" evidence="1">
    <location>
        <begin position="260"/>
        <end position="313"/>
    </location>
</feature>
<evidence type="ECO:0000256" key="1">
    <source>
        <dbReference type="SAM" id="Coils"/>
    </source>
</evidence>
<gene>
    <name evidence="3" type="ordered locus">MYSTI_00583</name>
</gene>
<feature type="region of interest" description="Disordered" evidence="2">
    <location>
        <begin position="1"/>
        <end position="51"/>
    </location>
</feature>
<feature type="compositionally biased region" description="Basic and acidic residues" evidence="2">
    <location>
        <begin position="193"/>
        <end position="202"/>
    </location>
</feature>
<proteinExistence type="predicted"/>
<dbReference type="PATRIC" id="fig|1278073.3.peg.606"/>